<sequence length="262" mass="28633">MQLVLVRTVTGLEHLAAEELADAGHRVVEVSKRQVIVEASPEVVERPPLVADDLFEVYGVAPDPGRTRAGLTAALREAIRSVPIARGAFAVSASFQGPRNFGRYDVEDLVGERIARLTGGRYHSRRYGVAPPEERSDWRVVLDGKTLWVSRRPYAVPLHRRTWRRQTVRGSLHPPVAAAMARLAGLAPGHEVLDPFCGAGTLLLEARALEPRARYAGVDRDPAALEAARANGPEGVKWRRGDARRVDDPVDRILTNPSGTTA</sequence>
<evidence type="ECO:0000313" key="3">
    <source>
        <dbReference type="Proteomes" id="UP000294225"/>
    </source>
</evidence>
<dbReference type="EMBL" id="SJKC01000004">
    <property type="protein sequence ID" value="TCC34051.1"/>
    <property type="molecule type" value="Genomic_DNA"/>
</dbReference>
<dbReference type="SUPFAM" id="SSF53335">
    <property type="entry name" value="S-adenosyl-L-methionine-dependent methyltransferases"/>
    <property type="match status" value="1"/>
</dbReference>
<dbReference type="Gene3D" id="3.40.50.150">
    <property type="entry name" value="Vaccinia Virus protein VP39"/>
    <property type="match status" value="1"/>
</dbReference>
<proteinExistence type="predicted"/>
<dbReference type="InterPro" id="IPR000241">
    <property type="entry name" value="RlmKL-like_Mtase"/>
</dbReference>
<evidence type="ECO:0000313" key="2">
    <source>
        <dbReference type="EMBL" id="TCC34051.1"/>
    </source>
</evidence>
<dbReference type="AlphaFoldDB" id="A0A4R0IKL9"/>
<dbReference type="RefSeq" id="WP_131498485.1">
    <property type="nucleotide sequence ID" value="NZ_SJKC01000004.1"/>
</dbReference>
<dbReference type="PANTHER" id="PTHR14911:SF13">
    <property type="entry name" value="TRNA (GUANINE(6)-N2)-METHYLTRANSFERASE THUMP3"/>
    <property type="match status" value="1"/>
</dbReference>
<name>A0A4R0IKL9_9ACTN</name>
<keyword evidence="2" id="KW-0808">Transferase</keyword>
<keyword evidence="2" id="KW-0489">Methyltransferase</keyword>
<dbReference type="GO" id="GO:0030488">
    <property type="term" value="P:tRNA methylation"/>
    <property type="evidence" value="ECO:0007669"/>
    <property type="project" value="TreeGrafter"/>
</dbReference>
<comment type="caution">
    <text evidence="2">The sequence shown here is derived from an EMBL/GenBank/DDBJ whole genome shotgun (WGS) entry which is preliminary data.</text>
</comment>
<organism evidence="2 3">
    <name type="scientific">Kribbella speibonae</name>
    <dbReference type="NCBI Taxonomy" id="1572660"/>
    <lineage>
        <taxon>Bacteria</taxon>
        <taxon>Bacillati</taxon>
        <taxon>Actinomycetota</taxon>
        <taxon>Actinomycetes</taxon>
        <taxon>Propionibacteriales</taxon>
        <taxon>Kribbellaceae</taxon>
        <taxon>Kribbella</taxon>
    </lineage>
</organism>
<dbReference type="PANTHER" id="PTHR14911">
    <property type="entry name" value="THUMP DOMAIN-CONTAINING"/>
    <property type="match status" value="1"/>
</dbReference>
<accession>A0A4R0IKL9</accession>
<feature type="domain" description="Ribosomal RNA large subunit methyltransferase K/L-like methyltransferase" evidence="1">
    <location>
        <begin position="161"/>
        <end position="257"/>
    </location>
</feature>
<dbReference type="GO" id="GO:0016423">
    <property type="term" value="F:tRNA (guanine) methyltransferase activity"/>
    <property type="evidence" value="ECO:0007669"/>
    <property type="project" value="TreeGrafter"/>
</dbReference>
<dbReference type="CDD" id="cd02440">
    <property type="entry name" value="AdoMet_MTases"/>
    <property type="match status" value="1"/>
</dbReference>
<dbReference type="Proteomes" id="UP000294225">
    <property type="component" value="Unassembled WGS sequence"/>
</dbReference>
<evidence type="ECO:0000259" key="1">
    <source>
        <dbReference type="Pfam" id="PF01170"/>
    </source>
</evidence>
<dbReference type="Gene3D" id="3.30.2130.30">
    <property type="match status" value="1"/>
</dbReference>
<protein>
    <submittedName>
        <fullName evidence="2">Methyltransferase domain-containing protein</fullName>
    </submittedName>
</protein>
<dbReference type="Pfam" id="PF01170">
    <property type="entry name" value="UPF0020"/>
    <property type="match status" value="1"/>
</dbReference>
<reference evidence="2 3" key="1">
    <citation type="submission" date="2019-02" db="EMBL/GenBank/DDBJ databases">
        <title>Kribbella capetownensis sp. nov. and Kribbella speibonae sp. nov., isolated from soil.</title>
        <authorList>
            <person name="Curtis S.M."/>
            <person name="Norton I."/>
            <person name="Everest G.J."/>
            <person name="Meyers P.R."/>
        </authorList>
    </citation>
    <scope>NUCLEOTIDE SEQUENCE [LARGE SCALE GENOMIC DNA]</scope>
    <source>
        <strain evidence="2 3">YM55</strain>
    </source>
</reference>
<dbReference type="InterPro" id="IPR029063">
    <property type="entry name" value="SAM-dependent_MTases_sf"/>
</dbReference>
<gene>
    <name evidence="2" type="ORF">E0H92_28855</name>
</gene>